<dbReference type="OrthoDB" id="15356at2759"/>
<keyword evidence="1" id="KW-0812">Transmembrane</keyword>
<dbReference type="EMBL" id="DS016309">
    <property type="protein sequence ID" value="KOB86494.1"/>
    <property type="molecule type" value="Genomic_DNA"/>
</dbReference>
<name>A0A0L7M0U4_PLAF4</name>
<reference evidence="3" key="1">
    <citation type="submission" date="2006-09" db="EMBL/GenBank/DDBJ databases">
        <title>Annotation of Plasmodium falciparum Dd2.</title>
        <authorList>
            <consortium name="The Broad Institute Genome Sequencing Platform"/>
            <person name="Volkman S.K."/>
            <person name="Neafsey D.E."/>
            <person name="Dash A.P."/>
            <person name="Chitnis C.E."/>
            <person name="Hartl D.L."/>
            <person name="Young S.K."/>
            <person name="Zeng Q."/>
            <person name="Koehrsen M."/>
            <person name="Alvarado L."/>
            <person name="Berlin A."/>
            <person name="Borenstein D."/>
            <person name="Chapman S.B."/>
            <person name="Chen Z."/>
            <person name="Engels R."/>
            <person name="Freedman E."/>
            <person name="Gellesch M."/>
            <person name="Goldberg J."/>
            <person name="Griggs A."/>
            <person name="Gujja S."/>
            <person name="Heilman E.R."/>
            <person name="Heiman D.I."/>
            <person name="Howarth C."/>
            <person name="Jen D."/>
            <person name="Larson L."/>
            <person name="Mehta T."/>
            <person name="Neiman D."/>
            <person name="Park D."/>
            <person name="Pearson M."/>
            <person name="Roberts A."/>
            <person name="Saif S."/>
            <person name="Shea T."/>
            <person name="Shenoy N."/>
            <person name="Sisk P."/>
            <person name="Stolte C."/>
            <person name="Sykes S."/>
            <person name="Walk T."/>
            <person name="White J."/>
            <person name="Yandava C."/>
            <person name="Haas B."/>
            <person name="Henn M.R."/>
            <person name="Nusbaum C."/>
            <person name="Birren B."/>
        </authorList>
    </citation>
    <scope>NUCLEOTIDE SEQUENCE [LARGE SCALE GENOMIC DNA]</scope>
</reference>
<reference evidence="3" key="2">
    <citation type="submission" date="2006-09" db="EMBL/GenBank/DDBJ databases">
        <title>The genome sequence of Plasmodium falciparum Dd2.</title>
        <authorList>
            <consortium name="The Broad Institute Genome Sequencing Platform"/>
            <person name="Birren B."/>
            <person name="Lander E."/>
            <person name="Galagan J."/>
            <person name="Nusbaum C."/>
            <person name="Devon K."/>
            <person name="Henn M."/>
            <person name="Jaffe D."/>
            <person name="Butler J."/>
            <person name="Alvarez P."/>
            <person name="Gnerre S."/>
            <person name="Grabherr M."/>
            <person name="Kleber M."/>
            <person name="Mauceli E."/>
            <person name="Brockman W."/>
            <person name="MacCallum I.A."/>
            <person name="Rounsley S."/>
            <person name="Young S."/>
            <person name="LaButti K."/>
            <person name="Pushparaj V."/>
            <person name="DeCaprio D."/>
            <person name="Crawford M."/>
            <person name="Koehrsen M."/>
            <person name="Engels R."/>
            <person name="Montgomery P."/>
            <person name="Pearson M."/>
            <person name="Howarth C."/>
            <person name="Larson L."/>
            <person name="Luoma S."/>
            <person name="White J."/>
            <person name="Kodira C."/>
            <person name="Zeng Q."/>
            <person name="O'Leary S."/>
            <person name="Yandava C."/>
            <person name="Alvarado L."/>
            <person name="Wirth D."/>
            <person name="Volkman S."/>
            <person name="Hartl D."/>
        </authorList>
    </citation>
    <scope>NUCLEOTIDE SEQUENCE [LARGE SCALE GENOMIC DNA]</scope>
</reference>
<gene>
    <name evidence="2" type="ORF">PFDG_02260</name>
</gene>
<dbReference type="Proteomes" id="UP000054282">
    <property type="component" value="Unassembled WGS sequence"/>
</dbReference>
<evidence type="ECO:0008006" key="4">
    <source>
        <dbReference type="Google" id="ProtNLM"/>
    </source>
</evidence>
<organism evidence="2 3">
    <name type="scientific">Plasmodium falciparum (isolate Dd2)</name>
    <dbReference type="NCBI Taxonomy" id="57267"/>
    <lineage>
        <taxon>Eukaryota</taxon>
        <taxon>Sar</taxon>
        <taxon>Alveolata</taxon>
        <taxon>Apicomplexa</taxon>
        <taxon>Aconoidasida</taxon>
        <taxon>Haemosporida</taxon>
        <taxon>Plasmodiidae</taxon>
        <taxon>Plasmodium</taxon>
        <taxon>Plasmodium (Laverania)</taxon>
    </lineage>
</organism>
<proteinExistence type="predicted"/>
<dbReference type="AlphaFoldDB" id="A0A0L7M0U4"/>
<evidence type="ECO:0000313" key="2">
    <source>
        <dbReference type="EMBL" id="KOB86494.1"/>
    </source>
</evidence>
<feature type="transmembrane region" description="Helical" evidence="1">
    <location>
        <begin position="55"/>
        <end position="77"/>
    </location>
</feature>
<feature type="transmembrane region" description="Helical" evidence="1">
    <location>
        <begin position="6"/>
        <end position="22"/>
    </location>
</feature>
<dbReference type="KEGG" id="pfd:PFDG_02260"/>
<dbReference type="OMA" id="FFTVRTY"/>
<accession>A0A0L7M0U4</accession>
<sequence>MSMYFFLLFESIVLLINSVLIINEKKLKKYKNVDISLNSNDIFNNIKLLFYTIRIYFKIPLIFLNLLCIVHLERFYLDNIHNKK</sequence>
<evidence type="ECO:0000313" key="3">
    <source>
        <dbReference type="Proteomes" id="UP000054282"/>
    </source>
</evidence>
<evidence type="ECO:0000256" key="1">
    <source>
        <dbReference type="SAM" id="Phobius"/>
    </source>
</evidence>
<protein>
    <recommendedName>
        <fullName evidence="4">Yos1-like protein</fullName>
    </recommendedName>
</protein>
<keyword evidence="1" id="KW-0472">Membrane</keyword>
<keyword evidence="1" id="KW-1133">Transmembrane helix</keyword>